<dbReference type="EMBL" id="BAABBV010000001">
    <property type="protein sequence ID" value="GAA4160961.1"/>
    <property type="molecule type" value="Genomic_DNA"/>
</dbReference>
<organism evidence="1 2">
    <name type="scientific">Gryllotalpicola daejeonensis</name>
    <dbReference type="NCBI Taxonomy" id="993087"/>
    <lineage>
        <taxon>Bacteria</taxon>
        <taxon>Bacillati</taxon>
        <taxon>Actinomycetota</taxon>
        <taxon>Actinomycetes</taxon>
        <taxon>Micrococcales</taxon>
        <taxon>Microbacteriaceae</taxon>
        <taxon>Gryllotalpicola</taxon>
    </lineage>
</organism>
<evidence type="ECO:0000313" key="2">
    <source>
        <dbReference type="Proteomes" id="UP001415169"/>
    </source>
</evidence>
<dbReference type="Proteomes" id="UP001415169">
    <property type="component" value="Unassembled WGS sequence"/>
</dbReference>
<sequence>MVDALRRENDALCAAIDWVRHPSHITQALKFIDQLTERRFVHAAARRDLGRARPLWVDVIEHGGVPRTDTPVPVRGKPRLQLVIEGGSDPCRQGGDHRP</sequence>
<evidence type="ECO:0000313" key="1">
    <source>
        <dbReference type="EMBL" id="GAA4160961.1"/>
    </source>
</evidence>
<name>A0ABP7ZK09_9MICO</name>
<reference evidence="1" key="2">
    <citation type="submission" date="2023-12" db="EMBL/GenBank/DDBJ databases">
        <authorList>
            <person name="Sun Q."/>
            <person name="Inoue M."/>
        </authorList>
    </citation>
    <scope>NUCLEOTIDE SEQUENCE</scope>
    <source>
        <strain evidence="1">JCM 17590</strain>
    </source>
</reference>
<comment type="caution">
    <text evidence="1">The sequence shown here is derived from an EMBL/GenBank/DDBJ whole genome shotgun (WGS) entry which is preliminary data.</text>
</comment>
<accession>A0ABP7ZK09</accession>
<reference evidence="1" key="1">
    <citation type="journal article" date="2014" name="Int. J. Syst. Evol. Microbiol.">
        <title>Complete genome of a new Firmicutes species belonging to the dominant human colonic microbiota ('Ruminococcus bicirculans') reveals two chromosomes and a selective capacity to utilize plant glucans.</title>
        <authorList>
            <consortium name="NISC Comparative Sequencing Program"/>
            <person name="Wegmann U."/>
            <person name="Louis P."/>
            <person name="Goesmann A."/>
            <person name="Henrissat B."/>
            <person name="Duncan S.H."/>
            <person name="Flint H.J."/>
        </authorList>
    </citation>
    <scope>NUCLEOTIDE SEQUENCE</scope>
    <source>
        <strain evidence="1">JCM 17590</strain>
    </source>
</reference>
<keyword evidence="2" id="KW-1185">Reference proteome</keyword>
<evidence type="ECO:0008006" key="3">
    <source>
        <dbReference type="Google" id="ProtNLM"/>
    </source>
</evidence>
<protein>
    <recommendedName>
        <fullName evidence="3">DUF222 domain-containing protein</fullName>
    </recommendedName>
</protein>
<gene>
    <name evidence="1" type="ORF">GCM10022286_17800</name>
</gene>
<proteinExistence type="predicted"/>